<evidence type="ECO:0000256" key="1">
    <source>
        <dbReference type="ARBA" id="ARBA00009759"/>
    </source>
</evidence>
<evidence type="ECO:0000256" key="6">
    <source>
        <dbReference type="ARBA" id="ARBA00044478"/>
    </source>
</evidence>
<evidence type="ECO:0000256" key="3">
    <source>
        <dbReference type="ARBA" id="ARBA00022723"/>
    </source>
</evidence>
<feature type="binding site" evidence="7">
    <location>
        <position position="146"/>
    </location>
    <ligand>
        <name>Mg(2+)</name>
        <dbReference type="ChEBI" id="CHEBI:18420"/>
        <label>1</label>
        <note>catalytic</note>
    </ligand>
</feature>
<dbReference type="InterPro" id="IPR020583">
    <property type="entry name" value="Inositol_monoP_metal-BS"/>
</dbReference>
<dbReference type="OrthoDB" id="411145at2759"/>
<evidence type="ECO:0000256" key="4">
    <source>
        <dbReference type="ARBA" id="ARBA00022842"/>
    </source>
</evidence>
<gene>
    <name evidence="8" type="primary">Contig3195.g3413</name>
    <name evidence="8" type="ORF">STYLEM_12445</name>
</gene>
<organism evidence="8 9">
    <name type="scientific">Stylonychia lemnae</name>
    <name type="common">Ciliate</name>
    <dbReference type="NCBI Taxonomy" id="5949"/>
    <lineage>
        <taxon>Eukaryota</taxon>
        <taxon>Sar</taxon>
        <taxon>Alveolata</taxon>
        <taxon>Ciliophora</taxon>
        <taxon>Intramacronucleata</taxon>
        <taxon>Spirotrichea</taxon>
        <taxon>Stichotrichia</taxon>
        <taxon>Sporadotrichida</taxon>
        <taxon>Oxytrichidae</taxon>
        <taxon>Stylonychinae</taxon>
        <taxon>Stylonychia</taxon>
    </lineage>
</organism>
<feature type="binding site" evidence="7">
    <location>
        <position position="148"/>
    </location>
    <ligand>
        <name>Mg(2+)</name>
        <dbReference type="ChEBI" id="CHEBI:18420"/>
        <label>1</label>
        <note>catalytic</note>
    </ligand>
</feature>
<comment type="cofactor">
    <cofactor evidence="7">
        <name>Mg(2+)</name>
        <dbReference type="ChEBI" id="CHEBI:18420"/>
    </cofactor>
</comment>
<keyword evidence="4 7" id="KW-0460">Magnesium</keyword>
<dbReference type="GO" id="GO:0004441">
    <property type="term" value="F:inositol-1,4-bisphosphate 1-phosphatase activity"/>
    <property type="evidence" value="ECO:0007669"/>
    <property type="project" value="UniProtKB-EC"/>
</dbReference>
<dbReference type="PROSITE" id="PS00629">
    <property type="entry name" value="IMP_1"/>
    <property type="match status" value="1"/>
</dbReference>
<reference evidence="8 9" key="1">
    <citation type="submission" date="2014-06" db="EMBL/GenBank/DDBJ databases">
        <authorList>
            <person name="Swart Estienne"/>
        </authorList>
    </citation>
    <scope>NUCLEOTIDE SEQUENCE [LARGE SCALE GENOMIC DNA]</scope>
    <source>
        <strain evidence="8 9">130c</strain>
    </source>
</reference>
<evidence type="ECO:0000313" key="8">
    <source>
        <dbReference type="EMBL" id="CDW83399.1"/>
    </source>
</evidence>
<evidence type="ECO:0000256" key="2">
    <source>
        <dbReference type="ARBA" id="ARBA00022671"/>
    </source>
</evidence>
<feature type="binding site" evidence="7">
    <location>
        <position position="149"/>
    </location>
    <ligand>
        <name>Mg(2+)</name>
        <dbReference type="ChEBI" id="CHEBI:18420"/>
        <label>1</label>
        <note>catalytic</note>
    </ligand>
</feature>
<dbReference type="EMBL" id="CCKQ01011821">
    <property type="protein sequence ID" value="CDW83399.1"/>
    <property type="molecule type" value="Genomic_DNA"/>
</dbReference>
<name>A0A078AMM0_STYLE</name>
<dbReference type="Gene3D" id="3.30.540.10">
    <property type="entry name" value="Fructose-1,6-Bisphosphatase, subunit A, domain 1"/>
    <property type="match status" value="1"/>
</dbReference>
<dbReference type="Gene3D" id="3.40.190.80">
    <property type="match status" value="1"/>
</dbReference>
<dbReference type="SUPFAM" id="SSF56655">
    <property type="entry name" value="Carbohydrate phosphatase"/>
    <property type="match status" value="1"/>
</dbReference>
<evidence type="ECO:0000256" key="5">
    <source>
        <dbReference type="ARBA" id="ARBA00044465"/>
    </source>
</evidence>
<sequence length="360" mass="40544">MESQISHQDIKVAEFISVCIYLAEESGKIIRDVWKSGVLGKQEKSDDNGPVTIADLRVQKNINENLHKLYPTLAIEGEEDQSTYEKYEASIKPEDIPLDFVKQDQLDQTHANRISYLETLKDIYGSETNSFPFNSFNTEKAVVWIDPLDGTSDFVKGNLSAVTVLIGLSIDGISKIGIVHHPFSLENSELGKTTIGSLEHGCFQMFYDEKQTREQHIQRTLSPIIPFPSDEQPAEDHKLKVATSISHFSNQIKESLDLCQPLEVSRIGGAGNKCCSVALGLVDSYIYPQFGLKYWDLCASESIIKGMGGHSTNILLERLSYHRTGDKQIKGLIIAKNPNYHRLIVNRFQTTFFQNVRKLF</sequence>
<feature type="binding site" evidence="7">
    <location>
        <position position="296"/>
    </location>
    <ligand>
        <name>Mg(2+)</name>
        <dbReference type="ChEBI" id="CHEBI:18420"/>
        <label>1</label>
        <note>catalytic</note>
    </ligand>
</feature>
<feature type="binding site" evidence="7">
    <location>
        <position position="78"/>
    </location>
    <ligand>
        <name>Mg(2+)</name>
        <dbReference type="ChEBI" id="CHEBI:18420"/>
        <label>1</label>
        <note>catalytic</note>
    </ligand>
</feature>
<comment type="similarity">
    <text evidence="1">Belongs to the inositol monophosphatase superfamily.</text>
</comment>
<dbReference type="Proteomes" id="UP000039865">
    <property type="component" value="Unassembled WGS sequence"/>
</dbReference>
<dbReference type="InParanoid" id="A0A078AMM0"/>
<protein>
    <submittedName>
        <fullName evidence="8">-bisphosphate nucleotidase 1</fullName>
    </submittedName>
</protein>
<keyword evidence="3 7" id="KW-0479">Metal-binding</keyword>
<dbReference type="PANTHER" id="PTHR43028">
    <property type="entry name" value="3'(2'),5'-BISPHOSPHATE NUCLEOTIDASE 1"/>
    <property type="match status" value="1"/>
</dbReference>
<accession>A0A078AMM0</accession>
<comment type="catalytic activity">
    <reaction evidence="6">
        <text>1D-myo-inositol 1,4-bisphosphate + H2O = 1D-myo-inositol 4-phosphate + phosphate</text>
        <dbReference type="Rhea" id="RHEA:15553"/>
        <dbReference type="ChEBI" id="CHEBI:15377"/>
        <dbReference type="ChEBI" id="CHEBI:43474"/>
        <dbReference type="ChEBI" id="CHEBI:58282"/>
        <dbReference type="ChEBI" id="CHEBI:58469"/>
        <dbReference type="EC" id="3.1.3.57"/>
    </reaction>
    <physiologicalReaction direction="left-to-right" evidence="6">
        <dbReference type="Rhea" id="RHEA:15554"/>
    </physiologicalReaction>
</comment>
<dbReference type="PANTHER" id="PTHR43028:SF5">
    <property type="entry name" value="3'(2'),5'-BISPHOSPHATE NUCLEOTIDASE 1"/>
    <property type="match status" value="1"/>
</dbReference>
<proteinExistence type="inferred from homology"/>
<keyword evidence="2" id="KW-0452">Lithium</keyword>
<dbReference type="InterPro" id="IPR000760">
    <property type="entry name" value="Inositol_monophosphatase-like"/>
</dbReference>
<evidence type="ECO:0000256" key="7">
    <source>
        <dbReference type="PIRSR" id="PIRSR600760-2"/>
    </source>
</evidence>
<keyword evidence="9" id="KW-1185">Reference proteome</keyword>
<dbReference type="InterPro" id="IPR050725">
    <property type="entry name" value="CysQ/Inositol_MonoPase"/>
</dbReference>
<comment type="catalytic activity">
    <reaction evidence="5">
        <text>1D-myo-inositol 1,3,4-trisphosphate + H2O = 1D-myo-inositol 3,4-bisphosphate + phosphate</text>
        <dbReference type="Rhea" id="RHEA:70319"/>
        <dbReference type="ChEBI" id="CHEBI:15377"/>
        <dbReference type="ChEBI" id="CHEBI:43474"/>
        <dbReference type="ChEBI" id="CHEBI:58414"/>
        <dbReference type="ChEBI" id="CHEBI:83241"/>
    </reaction>
    <physiologicalReaction direction="left-to-right" evidence="5">
        <dbReference type="Rhea" id="RHEA:70320"/>
    </physiologicalReaction>
</comment>
<dbReference type="OMA" id="DELHKQP"/>
<dbReference type="GO" id="GO:0046872">
    <property type="term" value="F:metal ion binding"/>
    <property type="evidence" value="ECO:0007669"/>
    <property type="project" value="UniProtKB-KW"/>
</dbReference>
<dbReference type="AlphaFoldDB" id="A0A078AMM0"/>
<dbReference type="Pfam" id="PF00459">
    <property type="entry name" value="Inositol_P"/>
    <property type="match status" value="1"/>
</dbReference>
<evidence type="ECO:0000313" key="9">
    <source>
        <dbReference type="Proteomes" id="UP000039865"/>
    </source>
</evidence>